<dbReference type="HOGENOM" id="CLU_2032462_0_0_1"/>
<feature type="region of interest" description="Disordered" evidence="1">
    <location>
        <begin position="89"/>
        <end position="122"/>
    </location>
</feature>
<dbReference type="EMBL" id="GL766643">
    <property type="protein sequence ID" value="EFZ14857.1"/>
    <property type="molecule type" value="Genomic_DNA"/>
</dbReference>
<sequence length="122" mass="14165">NVESDHHPVIVCMKESGGKEGRKRGEGKNLWEVWNEGKERFKEKLGEVEKKERRMEEDSRAMGSKVRDGEWGRYFRELLVEVDGKVVMGMGRGERSNREKDIGRGDSRGDEGIKRWQDNGDR</sequence>
<name>E9IX51_SOLIN</name>
<feature type="non-terminal residue" evidence="2">
    <location>
        <position position="122"/>
    </location>
</feature>
<dbReference type="AlphaFoldDB" id="E9IX51"/>
<reference evidence="2" key="1">
    <citation type="journal article" date="2011" name="Proc. Natl. Acad. Sci. U.S.A.">
        <title>The genome of the fire ant Solenopsis invicta.</title>
        <authorList>
            <person name="Wurm Y."/>
            <person name="Wang J."/>
            <person name="Riba-Grognuz O."/>
            <person name="Corona M."/>
            <person name="Nygaard S."/>
            <person name="Hunt B.G."/>
            <person name="Ingram K.K."/>
            <person name="Falquet L."/>
            <person name="Nipitwattanaphon M."/>
            <person name="Gotzek D."/>
            <person name="Dijkstra M.B."/>
            <person name="Oettler J."/>
            <person name="Comtesse F."/>
            <person name="Shih C.J."/>
            <person name="Wu W.J."/>
            <person name="Yang C.C."/>
            <person name="Thomas J."/>
            <person name="Beaudoing E."/>
            <person name="Pradervand S."/>
            <person name="Flegel V."/>
            <person name="Cook E.D."/>
            <person name="Fabbretti R."/>
            <person name="Stockinger H."/>
            <person name="Long L."/>
            <person name="Farmerie W.G."/>
            <person name="Oakey J."/>
            <person name="Boomsma J.J."/>
            <person name="Pamilo P."/>
            <person name="Yi S.V."/>
            <person name="Heinze J."/>
            <person name="Goodisman M.A."/>
            <person name="Farinelli L."/>
            <person name="Harshman K."/>
            <person name="Hulo N."/>
            <person name="Cerutti L."/>
            <person name="Xenarios I."/>
            <person name="Shoemaker D."/>
            <person name="Keller L."/>
        </authorList>
    </citation>
    <scope>NUCLEOTIDE SEQUENCE [LARGE SCALE GENOMIC DNA]</scope>
</reference>
<protein>
    <submittedName>
        <fullName evidence="2">Uncharacterized protein</fullName>
    </submittedName>
</protein>
<feature type="non-terminal residue" evidence="2">
    <location>
        <position position="1"/>
    </location>
</feature>
<evidence type="ECO:0000256" key="1">
    <source>
        <dbReference type="SAM" id="MobiDB-lite"/>
    </source>
</evidence>
<feature type="compositionally biased region" description="Basic and acidic residues" evidence="1">
    <location>
        <begin position="92"/>
        <end position="122"/>
    </location>
</feature>
<accession>E9IX51</accession>
<organism>
    <name type="scientific">Solenopsis invicta</name>
    <name type="common">Red imported fire ant</name>
    <name type="synonym">Solenopsis wagneri</name>
    <dbReference type="NCBI Taxonomy" id="13686"/>
    <lineage>
        <taxon>Eukaryota</taxon>
        <taxon>Metazoa</taxon>
        <taxon>Ecdysozoa</taxon>
        <taxon>Arthropoda</taxon>
        <taxon>Hexapoda</taxon>
        <taxon>Insecta</taxon>
        <taxon>Pterygota</taxon>
        <taxon>Neoptera</taxon>
        <taxon>Endopterygota</taxon>
        <taxon>Hymenoptera</taxon>
        <taxon>Apocrita</taxon>
        <taxon>Aculeata</taxon>
        <taxon>Formicoidea</taxon>
        <taxon>Formicidae</taxon>
        <taxon>Myrmicinae</taxon>
        <taxon>Solenopsis</taxon>
    </lineage>
</organism>
<evidence type="ECO:0000313" key="2">
    <source>
        <dbReference type="EMBL" id="EFZ14857.1"/>
    </source>
</evidence>
<gene>
    <name evidence="2" type="ORF">SINV_13874</name>
</gene>
<proteinExistence type="predicted"/>